<sequence>MAASCPGFKLPICTLGGGTSGVSWLAGVSFLLKLRSVVRFACAGFAVVIGFFGIPLIIVRARGISECFNLGLGGRGGLGGLGGFGFRTLGGLGPRGARTRGAFAAGFSWTAASLLSSDGWSSAPVGSTACGASSDTSDSLGSLGSLDASGAFVSFGFRFRGAALGFSA</sequence>
<reference evidence="2" key="1">
    <citation type="journal article" date="2021" name="Nat. Commun.">
        <title>Genetic determinants of endophytism in the Arabidopsis root mycobiome.</title>
        <authorList>
            <person name="Mesny F."/>
            <person name="Miyauchi S."/>
            <person name="Thiergart T."/>
            <person name="Pickel B."/>
            <person name="Atanasova L."/>
            <person name="Karlsson M."/>
            <person name="Huettel B."/>
            <person name="Barry K.W."/>
            <person name="Haridas S."/>
            <person name="Chen C."/>
            <person name="Bauer D."/>
            <person name="Andreopoulos W."/>
            <person name="Pangilinan J."/>
            <person name="LaButti K."/>
            <person name="Riley R."/>
            <person name="Lipzen A."/>
            <person name="Clum A."/>
            <person name="Drula E."/>
            <person name="Henrissat B."/>
            <person name="Kohler A."/>
            <person name="Grigoriev I.V."/>
            <person name="Martin F.M."/>
            <person name="Hacquard S."/>
        </authorList>
    </citation>
    <scope>NUCLEOTIDE SEQUENCE</scope>
    <source>
        <strain evidence="2">MPI-SDFR-AT-0117</strain>
    </source>
</reference>
<keyword evidence="1" id="KW-0472">Membrane</keyword>
<feature type="transmembrane region" description="Helical" evidence="1">
    <location>
        <begin position="12"/>
        <end position="32"/>
    </location>
</feature>
<evidence type="ECO:0000313" key="3">
    <source>
        <dbReference type="Proteomes" id="UP000770015"/>
    </source>
</evidence>
<evidence type="ECO:0000313" key="2">
    <source>
        <dbReference type="EMBL" id="KAH6681111.1"/>
    </source>
</evidence>
<comment type="caution">
    <text evidence="2">The sequence shown here is derived from an EMBL/GenBank/DDBJ whole genome shotgun (WGS) entry which is preliminary data.</text>
</comment>
<dbReference type="Proteomes" id="UP000770015">
    <property type="component" value="Unassembled WGS sequence"/>
</dbReference>
<protein>
    <submittedName>
        <fullName evidence="2">Uncharacterized protein</fullName>
    </submittedName>
</protein>
<organism evidence="2 3">
    <name type="scientific">Plectosphaerella plurivora</name>
    <dbReference type="NCBI Taxonomy" id="936078"/>
    <lineage>
        <taxon>Eukaryota</taxon>
        <taxon>Fungi</taxon>
        <taxon>Dikarya</taxon>
        <taxon>Ascomycota</taxon>
        <taxon>Pezizomycotina</taxon>
        <taxon>Sordariomycetes</taxon>
        <taxon>Hypocreomycetidae</taxon>
        <taxon>Glomerellales</taxon>
        <taxon>Plectosphaerellaceae</taxon>
        <taxon>Plectosphaerella</taxon>
    </lineage>
</organism>
<keyword evidence="1" id="KW-0812">Transmembrane</keyword>
<keyword evidence="1" id="KW-1133">Transmembrane helix</keyword>
<proteinExistence type="predicted"/>
<feature type="transmembrane region" description="Helical" evidence="1">
    <location>
        <begin position="38"/>
        <end position="59"/>
    </location>
</feature>
<evidence type="ECO:0000256" key="1">
    <source>
        <dbReference type="SAM" id="Phobius"/>
    </source>
</evidence>
<dbReference type="AlphaFoldDB" id="A0A9P8V798"/>
<accession>A0A9P8V798</accession>
<name>A0A9P8V798_9PEZI</name>
<dbReference type="EMBL" id="JAGSXJ010000019">
    <property type="protein sequence ID" value="KAH6681111.1"/>
    <property type="molecule type" value="Genomic_DNA"/>
</dbReference>
<gene>
    <name evidence="2" type="ORF">F5X68DRAFT_211904</name>
</gene>
<keyword evidence="3" id="KW-1185">Reference proteome</keyword>